<sequence length="129" mass="14960">MYPNLRDIGIRNPENIKRYSLRKEGDKDILKVYFRKSTGMLIGRSSKYKFQRQIKTVSGGQHNQHIQGTTELSEINPTLHKIIKELDSLSLQVSTEKELKQQVLSDLKHLQSVVDNKIQEIENKLDKLS</sequence>
<dbReference type="InterPro" id="IPR020911">
    <property type="entry name" value="UPF0325"/>
</dbReference>
<dbReference type="Proteomes" id="UP001366060">
    <property type="component" value="Unassembled WGS sequence"/>
</dbReference>
<protein>
    <submittedName>
        <fullName evidence="1">DUF3461 family protein</fullName>
    </submittedName>
</protein>
<evidence type="ECO:0000313" key="2">
    <source>
        <dbReference type="Proteomes" id="UP001366060"/>
    </source>
</evidence>
<dbReference type="Pfam" id="PF11944">
    <property type="entry name" value="DUF3461"/>
    <property type="match status" value="1"/>
</dbReference>
<evidence type="ECO:0000313" key="1">
    <source>
        <dbReference type="EMBL" id="MEL0659040.1"/>
    </source>
</evidence>
<gene>
    <name evidence="1" type="ORF">V6255_07790</name>
</gene>
<accession>A0ABU9HB03</accession>
<reference evidence="1 2" key="1">
    <citation type="submission" date="2024-02" db="EMBL/GenBank/DDBJ databases">
        <title>Bacteria isolated from the canopy kelp, Nereocystis luetkeana.</title>
        <authorList>
            <person name="Pfister C.A."/>
            <person name="Younker I.T."/>
            <person name="Light S.H."/>
        </authorList>
    </citation>
    <scope>NUCLEOTIDE SEQUENCE [LARGE SCALE GENOMIC DNA]</scope>
    <source>
        <strain evidence="1 2">TI.2.07</strain>
    </source>
</reference>
<dbReference type="RefSeq" id="WP_341627639.1">
    <property type="nucleotide sequence ID" value="NZ_JBAKBA010000014.1"/>
</dbReference>
<keyword evidence="2" id="KW-1185">Reference proteome</keyword>
<dbReference type="EMBL" id="JBAKBA010000014">
    <property type="protein sequence ID" value="MEL0659040.1"/>
    <property type="molecule type" value="Genomic_DNA"/>
</dbReference>
<proteinExistence type="predicted"/>
<organism evidence="1 2">
    <name type="scientific">Psychromonas arctica</name>
    <dbReference type="NCBI Taxonomy" id="168275"/>
    <lineage>
        <taxon>Bacteria</taxon>
        <taxon>Pseudomonadati</taxon>
        <taxon>Pseudomonadota</taxon>
        <taxon>Gammaproteobacteria</taxon>
        <taxon>Alteromonadales</taxon>
        <taxon>Psychromonadaceae</taxon>
        <taxon>Psychromonas</taxon>
    </lineage>
</organism>
<comment type="caution">
    <text evidence="1">The sequence shown here is derived from an EMBL/GenBank/DDBJ whole genome shotgun (WGS) entry which is preliminary data.</text>
</comment>
<name>A0ABU9HB03_9GAMM</name>